<dbReference type="AlphaFoldDB" id="A0A6A5V394"/>
<protein>
    <submittedName>
        <fullName evidence="2">Uncharacterized protein</fullName>
    </submittedName>
</protein>
<evidence type="ECO:0000313" key="2">
    <source>
        <dbReference type="EMBL" id="KAF1971494.1"/>
    </source>
</evidence>
<accession>A0A6A5V394</accession>
<feature type="compositionally biased region" description="Polar residues" evidence="1">
    <location>
        <begin position="42"/>
        <end position="65"/>
    </location>
</feature>
<gene>
    <name evidence="2" type="ORF">BU23DRAFT_569979</name>
</gene>
<dbReference type="Proteomes" id="UP000800036">
    <property type="component" value="Unassembled WGS sequence"/>
</dbReference>
<evidence type="ECO:0000313" key="3">
    <source>
        <dbReference type="Proteomes" id="UP000800036"/>
    </source>
</evidence>
<feature type="region of interest" description="Disordered" evidence="1">
    <location>
        <begin position="1"/>
        <end position="89"/>
    </location>
</feature>
<organism evidence="2 3">
    <name type="scientific">Bimuria novae-zelandiae CBS 107.79</name>
    <dbReference type="NCBI Taxonomy" id="1447943"/>
    <lineage>
        <taxon>Eukaryota</taxon>
        <taxon>Fungi</taxon>
        <taxon>Dikarya</taxon>
        <taxon>Ascomycota</taxon>
        <taxon>Pezizomycotina</taxon>
        <taxon>Dothideomycetes</taxon>
        <taxon>Pleosporomycetidae</taxon>
        <taxon>Pleosporales</taxon>
        <taxon>Massarineae</taxon>
        <taxon>Didymosphaeriaceae</taxon>
        <taxon>Bimuria</taxon>
    </lineage>
</organism>
<name>A0A6A5V394_9PLEO</name>
<evidence type="ECO:0000256" key="1">
    <source>
        <dbReference type="SAM" id="MobiDB-lite"/>
    </source>
</evidence>
<proteinExistence type="predicted"/>
<keyword evidence="3" id="KW-1185">Reference proteome</keyword>
<reference evidence="2" key="1">
    <citation type="journal article" date="2020" name="Stud. Mycol.">
        <title>101 Dothideomycetes genomes: a test case for predicting lifestyles and emergence of pathogens.</title>
        <authorList>
            <person name="Haridas S."/>
            <person name="Albert R."/>
            <person name="Binder M."/>
            <person name="Bloem J."/>
            <person name="Labutti K."/>
            <person name="Salamov A."/>
            <person name="Andreopoulos B."/>
            <person name="Baker S."/>
            <person name="Barry K."/>
            <person name="Bills G."/>
            <person name="Bluhm B."/>
            <person name="Cannon C."/>
            <person name="Castanera R."/>
            <person name="Culley D."/>
            <person name="Daum C."/>
            <person name="Ezra D."/>
            <person name="Gonzalez J."/>
            <person name="Henrissat B."/>
            <person name="Kuo A."/>
            <person name="Liang C."/>
            <person name="Lipzen A."/>
            <person name="Lutzoni F."/>
            <person name="Magnuson J."/>
            <person name="Mondo S."/>
            <person name="Nolan M."/>
            <person name="Ohm R."/>
            <person name="Pangilinan J."/>
            <person name="Park H.-J."/>
            <person name="Ramirez L."/>
            <person name="Alfaro M."/>
            <person name="Sun H."/>
            <person name="Tritt A."/>
            <person name="Yoshinaga Y."/>
            <person name="Zwiers L.-H."/>
            <person name="Turgeon B."/>
            <person name="Goodwin S."/>
            <person name="Spatafora J."/>
            <person name="Crous P."/>
            <person name="Grigoriev I."/>
        </authorList>
    </citation>
    <scope>NUCLEOTIDE SEQUENCE</scope>
    <source>
        <strain evidence="2">CBS 107.79</strain>
    </source>
</reference>
<sequence>MRRARREDNAMGLALSTQRPRSGQGGAQSGWLQPNPALSRPSLPTSSSECASKRAQCNSSISTLVQKPRGASERSLAEQTGGGTAGDVTGEEECVCAEPVEPDWSFCAKETGVIDRRQTALFGTGGNPAAPSPSLPAKSAEGSMQPCLA</sequence>
<feature type="region of interest" description="Disordered" evidence="1">
    <location>
        <begin position="122"/>
        <end position="149"/>
    </location>
</feature>
<dbReference type="EMBL" id="ML976693">
    <property type="protein sequence ID" value="KAF1971494.1"/>
    <property type="molecule type" value="Genomic_DNA"/>
</dbReference>